<dbReference type="Proteomes" id="UP000175968">
    <property type="component" value="Chromosome"/>
</dbReference>
<keyword evidence="2" id="KW-0964">Secreted</keyword>
<dbReference type="PANTHER" id="PTHR40088">
    <property type="entry name" value="PECTATE LYASE (EUROFUNG)"/>
    <property type="match status" value="1"/>
</dbReference>
<dbReference type="Pfam" id="PF07602">
    <property type="entry name" value="DUF1565"/>
    <property type="match status" value="1"/>
</dbReference>
<feature type="domain" description="Right handed beta helix" evidence="5">
    <location>
        <begin position="260"/>
        <end position="402"/>
    </location>
</feature>
<evidence type="ECO:0000256" key="1">
    <source>
        <dbReference type="ARBA" id="ARBA00004613"/>
    </source>
</evidence>
<keyword evidence="8" id="KW-1185">Reference proteome</keyword>
<evidence type="ECO:0000256" key="2">
    <source>
        <dbReference type="ARBA" id="ARBA00022525"/>
    </source>
</evidence>
<name>A0AAC9N7F0_9FLAO</name>
<dbReference type="InterPro" id="IPR011050">
    <property type="entry name" value="Pectin_lyase_fold/virulence"/>
</dbReference>
<evidence type="ECO:0000313" key="7">
    <source>
        <dbReference type="EMBL" id="AOW11442.1"/>
    </source>
</evidence>
<feature type="domain" description="Glycoside hydrolase 120 insertion" evidence="6">
    <location>
        <begin position="73"/>
        <end position="180"/>
    </location>
</feature>
<protein>
    <recommendedName>
        <fullName evidence="9">Right handed beta helix domain-containing protein</fullName>
    </recommendedName>
</protein>
<dbReference type="Gene3D" id="2.160.20.10">
    <property type="entry name" value="Single-stranded right-handed beta-helix, Pectin lyase-like"/>
    <property type="match status" value="1"/>
</dbReference>
<accession>A0AAC9N7F0</accession>
<dbReference type="GO" id="GO:0005576">
    <property type="term" value="C:extracellular region"/>
    <property type="evidence" value="ECO:0007669"/>
    <property type="project" value="UniProtKB-SubCell"/>
</dbReference>
<sequence length="617" mass="68247">MNGKDANDGSLNKPLKTIMAAANKAMPGDVITVHAGVYREQVNPPRGGTDNAHRITYQAAKGEKVVITGAEPVKNWEKVDNDTWKTILPAKFFGDYNPFADLVHGDYFISMDRPNHTASVYLNGDWLREVYSEKQVLTPSENVGSWFAMAPNKGKDDANAPTTIWAQFKGVDPNKENVEIAVRPTVFSPTKAGINYITVRGFKLTQAATNWAPPTAGQIGIISAYWNKGWIIENNEISYTVCAGVALGKYLDQGDNFAGNNSQVYTTTIDKALKNGWNKETVGTHIVRNNHIHHCEQNAVVGSMGCAFSIVEGNEIHDIHVRHAFSGYEMAGIKFHGFIDGIISNNHIYNTGCFGIWLDWMAQGVQVKGNLLHDNSQADLFIEVSHGPALVSNNISLSKESVLMNSQGTVFGHNIFGGKFTVLFYDSRQTPWHLPHSTNIVALHDNPSGETQFINNLFVNGSDVSQYSSALLPVRFDGNIYTKGSVRAIGLKEKRRMGEVKKDMEEVMKKYKEQDAVETNALVKNEFDAANTLSVQKNEVYLEITLDKSWLEQKRKLMTSSVLGKASISNAPFENPDGSELKIDKDYLGNKRNVANPSPGPFEILSTGKQKIKVWTN</sequence>
<keyword evidence="3" id="KW-0732">Signal</keyword>
<evidence type="ECO:0000259" key="4">
    <source>
        <dbReference type="Pfam" id="PF07602"/>
    </source>
</evidence>
<dbReference type="KEGG" id="fgl:EM308_15545"/>
<dbReference type="InterPro" id="IPR052052">
    <property type="entry name" value="Polysaccharide_Lyase_9"/>
</dbReference>
<evidence type="ECO:0000259" key="6">
    <source>
        <dbReference type="Pfam" id="PF21258"/>
    </source>
</evidence>
<reference evidence="7 8" key="1">
    <citation type="submission" date="2016-10" db="EMBL/GenBank/DDBJ databases">
        <title>Flavobacterium gilvum sp. nov., isolated from stream water.</title>
        <authorList>
            <person name="Shin S.-K."/>
            <person name="Cho Y.-J."/>
            <person name="Yi H."/>
        </authorList>
    </citation>
    <scope>NUCLEOTIDE SEQUENCE [LARGE SCALE GENOMIC DNA]</scope>
    <source>
        <strain evidence="7 8">EM1308</strain>
    </source>
</reference>
<organism evidence="7 8">
    <name type="scientific">Flavobacterium gilvum</name>
    <dbReference type="NCBI Taxonomy" id="1492737"/>
    <lineage>
        <taxon>Bacteria</taxon>
        <taxon>Pseudomonadati</taxon>
        <taxon>Bacteroidota</taxon>
        <taxon>Flavobacteriia</taxon>
        <taxon>Flavobacteriales</taxon>
        <taxon>Flavobacteriaceae</taxon>
        <taxon>Flavobacterium</taxon>
    </lineage>
</organism>
<dbReference type="InterPro" id="IPR012334">
    <property type="entry name" value="Pectin_lyas_fold"/>
</dbReference>
<dbReference type="InterPro" id="IPR049169">
    <property type="entry name" value="Glyco_hydro_120_ins"/>
</dbReference>
<dbReference type="Pfam" id="PF13229">
    <property type="entry name" value="Beta_helix"/>
    <property type="match status" value="1"/>
</dbReference>
<dbReference type="InterPro" id="IPR011459">
    <property type="entry name" value="DUF1565"/>
</dbReference>
<evidence type="ECO:0000259" key="5">
    <source>
        <dbReference type="Pfam" id="PF13229"/>
    </source>
</evidence>
<evidence type="ECO:0000313" key="8">
    <source>
        <dbReference type="Proteomes" id="UP000175968"/>
    </source>
</evidence>
<gene>
    <name evidence="7" type="ORF">EM308_15545</name>
</gene>
<proteinExistence type="predicted"/>
<dbReference type="GO" id="GO:0016837">
    <property type="term" value="F:carbon-oxygen lyase activity, acting on polysaccharides"/>
    <property type="evidence" value="ECO:0007669"/>
    <property type="project" value="TreeGrafter"/>
</dbReference>
<dbReference type="AlphaFoldDB" id="A0AAC9N7F0"/>
<dbReference type="InterPro" id="IPR039448">
    <property type="entry name" value="Beta_helix"/>
</dbReference>
<comment type="subcellular location">
    <subcellularLocation>
        <location evidence="1">Secreted</location>
    </subcellularLocation>
</comment>
<dbReference type="PANTHER" id="PTHR40088:SF2">
    <property type="entry name" value="SECRETED SUGAR HYDROLASE"/>
    <property type="match status" value="1"/>
</dbReference>
<dbReference type="Pfam" id="PF21258">
    <property type="entry name" value="Glyco_hydro_120_ins"/>
    <property type="match status" value="1"/>
</dbReference>
<evidence type="ECO:0000256" key="3">
    <source>
        <dbReference type="ARBA" id="ARBA00022729"/>
    </source>
</evidence>
<dbReference type="EMBL" id="CP017479">
    <property type="protein sequence ID" value="AOW11442.1"/>
    <property type="molecule type" value="Genomic_DNA"/>
</dbReference>
<evidence type="ECO:0008006" key="9">
    <source>
        <dbReference type="Google" id="ProtNLM"/>
    </source>
</evidence>
<dbReference type="Gene3D" id="2.60.40.1180">
    <property type="entry name" value="Golgi alpha-mannosidase II"/>
    <property type="match status" value="1"/>
</dbReference>
<dbReference type="SUPFAM" id="SSF51126">
    <property type="entry name" value="Pectin lyase-like"/>
    <property type="match status" value="1"/>
</dbReference>
<feature type="domain" description="DUF1565" evidence="4">
    <location>
        <begin position="2"/>
        <end position="41"/>
    </location>
</feature>
<dbReference type="InterPro" id="IPR013780">
    <property type="entry name" value="Glyco_hydro_b"/>
</dbReference>